<dbReference type="Proteomes" id="UP001153321">
    <property type="component" value="Chromosome 4"/>
</dbReference>
<dbReference type="Gene3D" id="3.10.100.10">
    <property type="entry name" value="Mannose-Binding Protein A, subunit A"/>
    <property type="match status" value="2"/>
</dbReference>
<dbReference type="InterPro" id="IPR016187">
    <property type="entry name" value="CTDL_fold"/>
</dbReference>
<dbReference type="CDD" id="cd00037">
    <property type="entry name" value="CLECT"/>
    <property type="match status" value="2"/>
</dbReference>
<accession>A0A9P0ID65</accession>
<name>A0A9P0ID65_SPOLI</name>
<dbReference type="EMBL" id="LR824535">
    <property type="protein sequence ID" value="CAH1644590.1"/>
    <property type="molecule type" value="Genomic_DNA"/>
</dbReference>
<keyword evidence="4" id="KW-1185">Reference proteome</keyword>
<dbReference type="PROSITE" id="PS50041">
    <property type="entry name" value="C_TYPE_LECTIN_2"/>
    <property type="match status" value="1"/>
</dbReference>
<evidence type="ECO:0000313" key="4">
    <source>
        <dbReference type="Proteomes" id="UP001153321"/>
    </source>
</evidence>
<dbReference type="SMART" id="SM00034">
    <property type="entry name" value="CLECT"/>
    <property type="match status" value="2"/>
</dbReference>
<organism evidence="3 4">
    <name type="scientific">Spodoptera littoralis</name>
    <name type="common">Egyptian cotton leafworm</name>
    <dbReference type="NCBI Taxonomy" id="7109"/>
    <lineage>
        <taxon>Eukaryota</taxon>
        <taxon>Metazoa</taxon>
        <taxon>Ecdysozoa</taxon>
        <taxon>Arthropoda</taxon>
        <taxon>Hexapoda</taxon>
        <taxon>Insecta</taxon>
        <taxon>Pterygota</taxon>
        <taxon>Neoptera</taxon>
        <taxon>Endopterygota</taxon>
        <taxon>Lepidoptera</taxon>
        <taxon>Glossata</taxon>
        <taxon>Ditrysia</taxon>
        <taxon>Noctuoidea</taxon>
        <taxon>Noctuidae</taxon>
        <taxon>Amphipyrinae</taxon>
        <taxon>Spodoptera</taxon>
    </lineage>
</organism>
<evidence type="ECO:0000256" key="1">
    <source>
        <dbReference type="SAM" id="SignalP"/>
    </source>
</evidence>
<reference evidence="3" key="1">
    <citation type="submission" date="2022-02" db="EMBL/GenBank/DDBJ databases">
        <authorList>
            <person name="King R."/>
        </authorList>
    </citation>
    <scope>NUCLEOTIDE SEQUENCE</scope>
</reference>
<dbReference type="Pfam" id="PF00059">
    <property type="entry name" value="Lectin_C"/>
    <property type="match status" value="2"/>
</dbReference>
<feature type="chain" id="PRO_5040383146" description="C-type lectin domain-containing protein" evidence="1">
    <location>
        <begin position="20"/>
        <end position="307"/>
    </location>
</feature>
<feature type="signal peptide" evidence="1">
    <location>
        <begin position="1"/>
        <end position="19"/>
    </location>
</feature>
<evidence type="ECO:0000313" key="3">
    <source>
        <dbReference type="EMBL" id="CAH1644590.1"/>
    </source>
</evidence>
<keyword evidence="1" id="KW-0732">Signal</keyword>
<protein>
    <recommendedName>
        <fullName evidence="2">C-type lectin domain-containing protein</fullName>
    </recommendedName>
</protein>
<sequence length="307" mass="35255">MSKTLIVLSLVLWAGVALCKQYVYNDDANGWLKLHKIPLPWQEAFMTCHFEDAVLASPTNDALHQAILTAVEKADIDFPIYIGTKEMFVYGQYASIEGVQLEDMPVKFYSTNGIKPEACVSLMAEGVVAFTSCTEWLPYICYKKNTTQLKYNHDCGTFDREYHYNAATGSCYKLHKQARTWRIAYKVCTAEGGHLVIINDKTEDEVVVNILKKKPRNLPWELSHTGFFDWNKDLLTFLTIHGEKMDTVYNIWNENQPDNKGVNIYGGILENGKLDEEWDSREAYFVCEKDPKIQLYDQWESCSEGCF</sequence>
<gene>
    <name evidence="3" type="ORF">SPLIT_LOCUS9943</name>
</gene>
<dbReference type="InterPro" id="IPR016186">
    <property type="entry name" value="C-type_lectin-like/link_sf"/>
</dbReference>
<dbReference type="AlphaFoldDB" id="A0A9P0ID65"/>
<proteinExistence type="predicted"/>
<dbReference type="SUPFAM" id="SSF56436">
    <property type="entry name" value="C-type lectin-like"/>
    <property type="match status" value="2"/>
</dbReference>
<feature type="domain" description="C-type lectin" evidence="2">
    <location>
        <begin position="167"/>
        <end position="288"/>
    </location>
</feature>
<evidence type="ECO:0000259" key="2">
    <source>
        <dbReference type="PROSITE" id="PS50041"/>
    </source>
</evidence>
<dbReference type="InterPro" id="IPR001304">
    <property type="entry name" value="C-type_lectin-like"/>
</dbReference>
<dbReference type="InterPro" id="IPR050801">
    <property type="entry name" value="Ca-Dep_Lectins_ImmuneDev"/>
</dbReference>
<dbReference type="PANTHER" id="PTHR22801">
    <property type="entry name" value="LITHOSTATHINE"/>
    <property type="match status" value="1"/>
</dbReference>
<dbReference type="PANTHER" id="PTHR22801:SF63">
    <property type="entry name" value="C-TYPE LECTIN DOMAIN-CONTAINING PROTEIN"/>
    <property type="match status" value="1"/>
</dbReference>